<name>A0A381E2S9_9GAMM</name>
<keyword evidence="2" id="KW-1185">Reference proteome</keyword>
<organism evidence="1 2">
    <name type="scientific">Cardiobacterium valvarum</name>
    <dbReference type="NCBI Taxonomy" id="194702"/>
    <lineage>
        <taxon>Bacteria</taxon>
        <taxon>Pseudomonadati</taxon>
        <taxon>Pseudomonadota</taxon>
        <taxon>Gammaproteobacteria</taxon>
        <taxon>Cardiobacteriales</taxon>
        <taxon>Cardiobacteriaceae</taxon>
        <taxon>Cardiobacterium</taxon>
    </lineage>
</organism>
<dbReference type="Proteomes" id="UP000254572">
    <property type="component" value="Unassembled WGS sequence"/>
</dbReference>
<protein>
    <submittedName>
        <fullName evidence="1">Uncharacterized protein</fullName>
    </submittedName>
</protein>
<dbReference type="EMBL" id="UFUW01000001">
    <property type="protein sequence ID" value="SUX20265.1"/>
    <property type="molecule type" value="Genomic_DNA"/>
</dbReference>
<evidence type="ECO:0000313" key="1">
    <source>
        <dbReference type="EMBL" id="SUX20265.1"/>
    </source>
</evidence>
<dbReference type="AlphaFoldDB" id="A0A381E2S9"/>
<evidence type="ECO:0000313" key="2">
    <source>
        <dbReference type="Proteomes" id="UP000254572"/>
    </source>
</evidence>
<proteinExistence type="predicted"/>
<gene>
    <name evidence="1" type="ORF">NCTC13294_00703</name>
</gene>
<accession>A0A381E2S9</accession>
<sequence length="67" mass="7777">MRQTLRVNRYMPLDTAHFLARIVAFFHGRIRVLHTLRINNQESGCFITSLLAALRNHLIFLTLPQGC</sequence>
<reference evidence="1 2" key="1">
    <citation type="submission" date="2018-06" db="EMBL/GenBank/DDBJ databases">
        <authorList>
            <consortium name="Pathogen Informatics"/>
            <person name="Doyle S."/>
        </authorList>
    </citation>
    <scope>NUCLEOTIDE SEQUENCE [LARGE SCALE GENOMIC DNA]</scope>
    <source>
        <strain evidence="1 2">NCTC13294</strain>
    </source>
</reference>